<sequence>MSVTRGSRSGNASSAIDAVLQARKERERALARERQRRRRANKSVRAREAAAACQRRQVNPELKAQKAQCMRQKRQSNPDLRQREAAAKRRRGEENPDLLAAEAEACRARRKERHLPDVGSDARIKRVFLDRRFDHSYQVCERLCFDKAFTKIRNIRSAQSRGYVMEALQQEFPATSRTDYKTLFLRWTLHCKHARSENACSPVRDNADAGPVKLYAPGKQRALGSAGKRTQN</sequence>
<feature type="region of interest" description="Disordered" evidence="1">
    <location>
        <begin position="1"/>
        <end position="20"/>
    </location>
</feature>
<dbReference type="VEuPathDB" id="VectorBase:LOC119173914"/>
<evidence type="ECO:0000313" key="3">
    <source>
        <dbReference type="Proteomes" id="UP000821866"/>
    </source>
</evidence>
<organism evidence="2 3">
    <name type="scientific">Rhipicephalus microplus</name>
    <name type="common">Cattle tick</name>
    <name type="synonym">Boophilus microplus</name>
    <dbReference type="NCBI Taxonomy" id="6941"/>
    <lineage>
        <taxon>Eukaryota</taxon>
        <taxon>Metazoa</taxon>
        <taxon>Ecdysozoa</taxon>
        <taxon>Arthropoda</taxon>
        <taxon>Chelicerata</taxon>
        <taxon>Arachnida</taxon>
        <taxon>Acari</taxon>
        <taxon>Parasitiformes</taxon>
        <taxon>Ixodida</taxon>
        <taxon>Ixodoidea</taxon>
        <taxon>Ixodidae</taxon>
        <taxon>Rhipicephalinae</taxon>
        <taxon>Rhipicephalus</taxon>
        <taxon>Boophilus</taxon>
    </lineage>
</organism>
<protein>
    <submittedName>
        <fullName evidence="2">Uncharacterized protein</fullName>
    </submittedName>
</protein>
<dbReference type="AlphaFoldDB" id="A0A9J6DIY4"/>
<feature type="compositionally biased region" description="Polar residues" evidence="1">
    <location>
        <begin position="1"/>
        <end position="14"/>
    </location>
</feature>
<comment type="caution">
    <text evidence="2">The sequence shown here is derived from an EMBL/GenBank/DDBJ whole genome shotgun (WGS) entry which is preliminary data.</text>
</comment>
<accession>A0A9J6DIY4</accession>
<reference evidence="2" key="1">
    <citation type="journal article" date="2020" name="Cell">
        <title>Large-Scale Comparative Analyses of Tick Genomes Elucidate Their Genetic Diversity and Vector Capacities.</title>
        <authorList>
            <consortium name="Tick Genome and Microbiome Consortium (TIGMIC)"/>
            <person name="Jia N."/>
            <person name="Wang J."/>
            <person name="Shi W."/>
            <person name="Du L."/>
            <person name="Sun Y."/>
            <person name="Zhan W."/>
            <person name="Jiang J.F."/>
            <person name="Wang Q."/>
            <person name="Zhang B."/>
            <person name="Ji P."/>
            <person name="Bell-Sakyi L."/>
            <person name="Cui X.M."/>
            <person name="Yuan T.T."/>
            <person name="Jiang B.G."/>
            <person name="Yang W.F."/>
            <person name="Lam T.T."/>
            <person name="Chang Q.C."/>
            <person name="Ding S.J."/>
            <person name="Wang X.J."/>
            <person name="Zhu J.G."/>
            <person name="Ruan X.D."/>
            <person name="Zhao L."/>
            <person name="Wei J.T."/>
            <person name="Ye R.Z."/>
            <person name="Que T.C."/>
            <person name="Du C.H."/>
            <person name="Zhou Y.H."/>
            <person name="Cheng J.X."/>
            <person name="Dai P.F."/>
            <person name="Guo W.B."/>
            <person name="Han X.H."/>
            <person name="Huang E.J."/>
            <person name="Li L.F."/>
            <person name="Wei W."/>
            <person name="Gao Y.C."/>
            <person name="Liu J.Z."/>
            <person name="Shao H.Z."/>
            <person name="Wang X."/>
            <person name="Wang C.C."/>
            <person name="Yang T.C."/>
            <person name="Huo Q.B."/>
            <person name="Li W."/>
            <person name="Chen H.Y."/>
            <person name="Chen S.E."/>
            <person name="Zhou L.G."/>
            <person name="Ni X.B."/>
            <person name="Tian J.H."/>
            <person name="Sheng Y."/>
            <person name="Liu T."/>
            <person name="Pan Y.S."/>
            <person name="Xia L.Y."/>
            <person name="Li J."/>
            <person name="Zhao F."/>
            <person name="Cao W.C."/>
        </authorList>
    </citation>
    <scope>NUCLEOTIDE SEQUENCE</scope>
    <source>
        <strain evidence="2">Rmic-2018</strain>
    </source>
</reference>
<feature type="compositionally biased region" description="Basic and acidic residues" evidence="1">
    <location>
        <begin position="80"/>
        <end position="94"/>
    </location>
</feature>
<dbReference type="Proteomes" id="UP000821866">
    <property type="component" value="Chromosome 7"/>
</dbReference>
<dbReference type="EMBL" id="JABSTU010000009">
    <property type="protein sequence ID" value="KAH8021872.1"/>
    <property type="molecule type" value="Genomic_DNA"/>
</dbReference>
<proteinExistence type="predicted"/>
<reference evidence="2" key="2">
    <citation type="submission" date="2021-09" db="EMBL/GenBank/DDBJ databases">
        <authorList>
            <person name="Jia N."/>
            <person name="Wang J."/>
            <person name="Shi W."/>
            <person name="Du L."/>
            <person name="Sun Y."/>
            <person name="Zhan W."/>
            <person name="Jiang J."/>
            <person name="Wang Q."/>
            <person name="Zhang B."/>
            <person name="Ji P."/>
            <person name="Sakyi L.B."/>
            <person name="Cui X."/>
            <person name="Yuan T."/>
            <person name="Jiang B."/>
            <person name="Yang W."/>
            <person name="Lam T.T.-Y."/>
            <person name="Chang Q."/>
            <person name="Ding S."/>
            <person name="Wang X."/>
            <person name="Zhu J."/>
            <person name="Ruan X."/>
            <person name="Zhao L."/>
            <person name="Wei J."/>
            <person name="Que T."/>
            <person name="Du C."/>
            <person name="Cheng J."/>
            <person name="Dai P."/>
            <person name="Han X."/>
            <person name="Huang E."/>
            <person name="Gao Y."/>
            <person name="Liu J."/>
            <person name="Shao H."/>
            <person name="Ye R."/>
            <person name="Li L."/>
            <person name="Wei W."/>
            <person name="Wang X."/>
            <person name="Wang C."/>
            <person name="Huo Q."/>
            <person name="Li W."/>
            <person name="Guo W."/>
            <person name="Chen H."/>
            <person name="Chen S."/>
            <person name="Zhou L."/>
            <person name="Zhou L."/>
            <person name="Ni X."/>
            <person name="Tian J."/>
            <person name="Zhou Y."/>
            <person name="Sheng Y."/>
            <person name="Liu T."/>
            <person name="Pan Y."/>
            <person name="Xia L."/>
            <person name="Li J."/>
            <person name="Zhao F."/>
            <person name="Cao W."/>
        </authorList>
    </citation>
    <scope>NUCLEOTIDE SEQUENCE</scope>
    <source>
        <strain evidence="2">Rmic-2018</strain>
        <tissue evidence="2">Larvae</tissue>
    </source>
</reference>
<feature type="compositionally biased region" description="Basic residues" evidence="1">
    <location>
        <begin position="34"/>
        <end position="44"/>
    </location>
</feature>
<keyword evidence="3" id="KW-1185">Reference proteome</keyword>
<evidence type="ECO:0000256" key="1">
    <source>
        <dbReference type="SAM" id="MobiDB-lite"/>
    </source>
</evidence>
<feature type="region of interest" description="Disordered" evidence="1">
    <location>
        <begin position="25"/>
        <end position="94"/>
    </location>
</feature>
<gene>
    <name evidence="2" type="ORF">HPB51_018721</name>
</gene>
<evidence type="ECO:0000313" key="2">
    <source>
        <dbReference type="EMBL" id="KAH8021872.1"/>
    </source>
</evidence>
<name>A0A9J6DIY4_RHIMP</name>